<proteinExistence type="predicted"/>
<accession>A0A1B7LFK5</accession>
<dbReference type="InterPro" id="IPR011636">
    <property type="entry name" value="DoxA"/>
</dbReference>
<dbReference type="Proteomes" id="UP000078532">
    <property type="component" value="Unassembled WGS sequence"/>
</dbReference>
<keyword evidence="1" id="KW-0812">Transmembrane</keyword>
<dbReference type="OrthoDB" id="9790967at2"/>
<evidence type="ECO:0000259" key="2">
    <source>
        <dbReference type="Pfam" id="PF04173"/>
    </source>
</evidence>
<evidence type="ECO:0000256" key="1">
    <source>
        <dbReference type="SAM" id="Phobius"/>
    </source>
</evidence>
<sequence length="329" mass="35124">MARTGNASMAQVLTPADYLVPLRLVLGWMFFSAWLRRFISVPAKMDPNSPLYIGKKFDTFLPHAVMIKPMLQYLTTHPQLLHIFVYTFSWIEFLVGLSLICGLLTRLGALGGTLLSLGILMGAGWIGTTCLDEWQIGTVEGVASLVLLFTGGGLFSLDHLIGNRWLNSSSPGNDAGRKLIIGATVFALLITLGTYQIFFGGFSSLHNDSKSPHLDLGGTSLTAGGVLHLELYRDGGPDTYGSFVTSVKVDGLYTWTAAELAKTSPAAINNVYPLQKVKTGPEGLVVPLGARAGVSLRLPAGKAVQPGVSYHVTVYDVSGAHWDATVAAG</sequence>
<dbReference type="EMBL" id="LYVF01000137">
    <property type="protein sequence ID" value="OAT82394.1"/>
    <property type="molecule type" value="Genomic_DNA"/>
</dbReference>
<evidence type="ECO:0000313" key="4">
    <source>
        <dbReference type="EMBL" id="OAT82394.1"/>
    </source>
</evidence>
<keyword evidence="1" id="KW-1133">Transmembrane helix</keyword>
<gene>
    <name evidence="4" type="ORF">A6M21_09200</name>
</gene>
<comment type="caution">
    <text evidence="4">The sequence shown here is derived from an EMBL/GenBank/DDBJ whole genome shotgun (WGS) entry which is preliminary data.</text>
</comment>
<feature type="domain" description="TQO small subunit DoxD" evidence="2">
    <location>
        <begin position="18"/>
        <end position="164"/>
    </location>
</feature>
<evidence type="ECO:0008006" key="6">
    <source>
        <dbReference type="Google" id="ProtNLM"/>
    </source>
</evidence>
<organism evidence="4 5">
    <name type="scientific">Desulfotomaculum copahuensis</name>
    <dbReference type="NCBI Taxonomy" id="1838280"/>
    <lineage>
        <taxon>Bacteria</taxon>
        <taxon>Bacillati</taxon>
        <taxon>Bacillota</taxon>
        <taxon>Clostridia</taxon>
        <taxon>Eubacteriales</taxon>
        <taxon>Desulfotomaculaceae</taxon>
        <taxon>Desulfotomaculum</taxon>
    </lineage>
</organism>
<dbReference type="Pfam" id="PF04173">
    <property type="entry name" value="DoxD"/>
    <property type="match status" value="1"/>
</dbReference>
<reference evidence="4 5" key="1">
    <citation type="submission" date="2016-04" db="EMBL/GenBank/DDBJ databases">
        <authorList>
            <person name="Evans L.H."/>
            <person name="Alamgir A."/>
            <person name="Owens N."/>
            <person name="Weber N.D."/>
            <person name="Virtaneva K."/>
            <person name="Barbian K."/>
            <person name="Babar A."/>
            <person name="Rosenke K."/>
        </authorList>
    </citation>
    <scope>NUCLEOTIDE SEQUENCE [LARGE SCALE GENOMIC DNA]</scope>
    <source>
        <strain evidence="4 5">LMa1</strain>
    </source>
</reference>
<keyword evidence="1" id="KW-0472">Membrane</keyword>
<evidence type="ECO:0000313" key="5">
    <source>
        <dbReference type="Proteomes" id="UP000078532"/>
    </source>
</evidence>
<feature type="transmembrane region" description="Helical" evidence="1">
    <location>
        <begin position="134"/>
        <end position="158"/>
    </location>
</feature>
<dbReference type="Pfam" id="PF07680">
    <property type="entry name" value="DoxA"/>
    <property type="match status" value="1"/>
</dbReference>
<feature type="transmembrane region" description="Helical" evidence="1">
    <location>
        <begin position="80"/>
        <end position="100"/>
    </location>
</feature>
<feature type="domain" description="Thiosulphate:quinone oxidoreductase small subunit DoxA" evidence="3">
    <location>
        <begin position="202"/>
        <end position="324"/>
    </location>
</feature>
<dbReference type="AlphaFoldDB" id="A0A1B7LFK5"/>
<name>A0A1B7LFK5_9FIRM</name>
<evidence type="ECO:0000259" key="3">
    <source>
        <dbReference type="Pfam" id="PF07680"/>
    </source>
</evidence>
<dbReference type="InterPro" id="IPR007301">
    <property type="entry name" value="DoxD"/>
</dbReference>
<feature type="transmembrane region" description="Helical" evidence="1">
    <location>
        <begin position="107"/>
        <end position="128"/>
    </location>
</feature>
<feature type="transmembrane region" description="Helical" evidence="1">
    <location>
        <begin position="179"/>
        <end position="202"/>
    </location>
</feature>
<feature type="transmembrane region" description="Helical" evidence="1">
    <location>
        <begin position="20"/>
        <end position="39"/>
    </location>
</feature>
<dbReference type="STRING" id="1838280.A6M21_09200"/>
<protein>
    <recommendedName>
        <fullName evidence="6">Quinol oxidase</fullName>
    </recommendedName>
</protein>
<keyword evidence="5" id="KW-1185">Reference proteome</keyword>